<dbReference type="InterPro" id="IPR010235">
    <property type="entry name" value="HepT"/>
</dbReference>
<dbReference type="AlphaFoldDB" id="A0A382WEZ8"/>
<sequence>MKLEDSTKILLTHFDWNLQRMSESLQNEKTDYYRDAALQRFGHTFDLSVKCIQAFAENMDTPCQSARECFEIAVKNNWVSKDDDWEDILQSYGNVKQRLKGEPAEAVYKKLERFHLSFKNMYENLSEMGS</sequence>
<dbReference type="Pfam" id="PF08780">
    <property type="entry name" value="NTase_sub_bind"/>
    <property type="match status" value="1"/>
</dbReference>
<protein>
    <submittedName>
        <fullName evidence="1">Uncharacterized protein</fullName>
    </submittedName>
</protein>
<dbReference type="EMBL" id="UINC01159059">
    <property type="protein sequence ID" value="SVD56935.1"/>
    <property type="molecule type" value="Genomic_DNA"/>
</dbReference>
<name>A0A382WEZ8_9ZZZZ</name>
<reference evidence="1" key="1">
    <citation type="submission" date="2018-05" db="EMBL/GenBank/DDBJ databases">
        <authorList>
            <person name="Lanie J.A."/>
            <person name="Ng W.-L."/>
            <person name="Kazmierczak K.M."/>
            <person name="Andrzejewski T.M."/>
            <person name="Davidsen T.M."/>
            <person name="Wayne K.J."/>
            <person name="Tettelin H."/>
            <person name="Glass J.I."/>
            <person name="Rusch D."/>
            <person name="Podicherti R."/>
            <person name="Tsui H.-C.T."/>
            <person name="Winkler M.E."/>
        </authorList>
    </citation>
    <scope>NUCLEOTIDE SEQUENCE</scope>
</reference>
<proteinExistence type="predicted"/>
<dbReference type="Gene3D" id="1.20.120.330">
    <property type="entry name" value="Nucleotidyltransferases domain 2"/>
    <property type="match status" value="1"/>
</dbReference>
<organism evidence="1">
    <name type="scientific">marine metagenome</name>
    <dbReference type="NCBI Taxonomy" id="408172"/>
    <lineage>
        <taxon>unclassified sequences</taxon>
        <taxon>metagenomes</taxon>
        <taxon>ecological metagenomes</taxon>
    </lineage>
</organism>
<accession>A0A382WEZ8</accession>
<dbReference type="SUPFAM" id="SSF81593">
    <property type="entry name" value="Nucleotidyltransferase substrate binding subunit/domain"/>
    <property type="match status" value="1"/>
</dbReference>
<gene>
    <name evidence="1" type="ORF">METZ01_LOCUS409789</name>
</gene>
<evidence type="ECO:0000313" key="1">
    <source>
        <dbReference type="EMBL" id="SVD56935.1"/>
    </source>
</evidence>